<gene>
    <name evidence="1" type="ORF">NCTC11819_00077</name>
</gene>
<dbReference type="Proteomes" id="UP000255284">
    <property type="component" value="Unassembled WGS sequence"/>
</dbReference>
<dbReference type="AlphaFoldDB" id="A0A8G2HRU0"/>
<comment type="caution">
    <text evidence="1">The sequence shown here is derived from an EMBL/GenBank/DDBJ whole genome shotgun (WGS) entry which is preliminary data.</text>
</comment>
<evidence type="ECO:0000313" key="2">
    <source>
        <dbReference type="Proteomes" id="UP000255284"/>
    </source>
</evidence>
<evidence type="ECO:0000313" key="1">
    <source>
        <dbReference type="EMBL" id="STO15538.1"/>
    </source>
</evidence>
<organism evidence="1 2">
    <name type="scientific">Mobiluncus mulieris</name>
    <dbReference type="NCBI Taxonomy" id="2052"/>
    <lineage>
        <taxon>Bacteria</taxon>
        <taxon>Bacillati</taxon>
        <taxon>Actinomycetota</taxon>
        <taxon>Actinomycetes</taxon>
        <taxon>Actinomycetales</taxon>
        <taxon>Actinomycetaceae</taxon>
        <taxon>Mobiluncus</taxon>
    </lineage>
</organism>
<name>A0A8G2HRU0_9ACTO</name>
<proteinExistence type="predicted"/>
<reference evidence="1 2" key="1">
    <citation type="submission" date="2018-06" db="EMBL/GenBank/DDBJ databases">
        <authorList>
            <consortium name="Pathogen Informatics"/>
            <person name="Doyle S."/>
        </authorList>
    </citation>
    <scope>NUCLEOTIDE SEQUENCE [LARGE SCALE GENOMIC DNA]</scope>
    <source>
        <strain evidence="1 2">NCTC11819</strain>
    </source>
</reference>
<sequence length="73" mass="8644">METIQKDTLYLGVTNTVDKKKLFMLSAIFRHKNYSNVNLDFSKFRNTFSPYESKPAFTLWKFFPSCRCTHNPV</sequence>
<protein>
    <submittedName>
        <fullName evidence="1">Uncharacterized protein</fullName>
    </submittedName>
</protein>
<accession>A0A8G2HRU0</accession>
<dbReference type="EMBL" id="UGGQ01000006">
    <property type="protein sequence ID" value="STO15538.1"/>
    <property type="molecule type" value="Genomic_DNA"/>
</dbReference>